<keyword evidence="5" id="KW-0411">Iron-sulfur</keyword>
<sequence>MTRGVGPVANDEPAMDVSPTAIRPRKRLGTKGVLNPQYPTSYWQIAFSRDLEPESVIPLRVLERDVVLWRDSQGVAHCTAAHCAHLGANLGYGGEVVGDTIRCPFHAWRYDAEGNVAHVPGVAGTPKVRQCLPTYLVIERYGAIFLWNGPGVPDHELPDFLADEGIAEADIVFEHVRYKLPFAAKWFVENLPDAAHFAGLHRLGSWGDTEIISESDTRLEYVARFYGRAPYVSWEDLKRSYRRGEMWGVSDAAGGDFHATTYGGGLHLIHLTASPPELIESRAKVTAPVPRAMIALTEKVNDMSDGARLILSFTPVDVDSHIVYLTMIVPKINNPVLRLIGRPVVRSLLVRRNWFAIMQDNSLMMFRQEPEHPAYNRFDRGLVRFRKFWDSRLIDRSLWAGDNVHSAGARAGCTWPDDPTTAAVSGGSTEGEA</sequence>
<keyword evidence="3" id="KW-0560">Oxidoreductase</keyword>
<accession>A0A7K1V2J6</accession>
<dbReference type="InterPro" id="IPR017941">
    <property type="entry name" value="Rieske_2Fe-2S"/>
</dbReference>
<reference evidence="8 9" key="1">
    <citation type="submission" date="2019-12" db="EMBL/GenBank/DDBJ databases">
        <title>Nocardia sp. nov. ET3-3 isolated from soil.</title>
        <authorList>
            <person name="Kanchanasin P."/>
            <person name="Tanasupawat S."/>
            <person name="Yuki M."/>
            <person name="Kudo T."/>
        </authorList>
    </citation>
    <scope>NUCLEOTIDE SEQUENCE [LARGE SCALE GENOMIC DNA]</scope>
    <source>
        <strain evidence="8 9">ET3-3</strain>
    </source>
</reference>
<dbReference type="EMBL" id="WRPP01000005">
    <property type="protein sequence ID" value="MVU80761.1"/>
    <property type="molecule type" value="Genomic_DNA"/>
</dbReference>
<keyword evidence="1" id="KW-0001">2Fe-2S</keyword>
<evidence type="ECO:0000256" key="3">
    <source>
        <dbReference type="ARBA" id="ARBA00023002"/>
    </source>
</evidence>
<evidence type="ECO:0000313" key="9">
    <source>
        <dbReference type="Proteomes" id="UP000466794"/>
    </source>
</evidence>
<feature type="domain" description="Rieske" evidence="7">
    <location>
        <begin position="43"/>
        <end position="146"/>
    </location>
</feature>
<dbReference type="InterPro" id="IPR036922">
    <property type="entry name" value="Rieske_2Fe-2S_sf"/>
</dbReference>
<dbReference type="GO" id="GO:0051537">
    <property type="term" value="F:2 iron, 2 sulfur cluster binding"/>
    <property type="evidence" value="ECO:0007669"/>
    <property type="project" value="UniProtKB-KW"/>
</dbReference>
<dbReference type="AlphaFoldDB" id="A0A7K1V2J6"/>
<dbReference type="CDD" id="cd03469">
    <property type="entry name" value="Rieske_RO_Alpha_N"/>
    <property type="match status" value="1"/>
</dbReference>
<evidence type="ECO:0000256" key="5">
    <source>
        <dbReference type="ARBA" id="ARBA00023014"/>
    </source>
</evidence>
<evidence type="ECO:0000313" key="8">
    <source>
        <dbReference type="EMBL" id="MVU80761.1"/>
    </source>
</evidence>
<dbReference type="PANTHER" id="PTHR21266:SF60">
    <property type="entry name" value="3-KETOSTEROID-9-ALPHA-MONOOXYGENASE, OXYGENASE COMPONENT"/>
    <property type="match status" value="1"/>
</dbReference>
<dbReference type="Pfam" id="PF00355">
    <property type="entry name" value="Rieske"/>
    <property type="match status" value="1"/>
</dbReference>
<name>A0A7K1V2J6_9NOCA</name>
<keyword evidence="4" id="KW-0408">Iron</keyword>
<evidence type="ECO:0000259" key="7">
    <source>
        <dbReference type="PROSITE" id="PS51296"/>
    </source>
</evidence>
<dbReference type="GO" id="GO:0016705">
    <property type="term" value="F:oxidoreductase activity, acting on paired donors, with incorporation or reduction of molecular oxygen"/>
    <property type="evidence" value="ECO:0007669"/>
    <property type="project" value="UniProtKB-ARBA"/>
</dbReference>
<dbReference type="PROSITE" id="PS51296">
    <property type="entry name" value="RIESKE"/>
    <property type="match status" value="1"/>
</dbReference>
<evidence type="ECO:0000256" key="1">
    <source>
        <dbReference type="ARBA" id="ARBA00022714"/>
    </source>
</evidence>
<keyword evidence="9" id="KW-1185">Reference proteome</keyword>
<keyword evidence="2" id="KW-0479">Metal-binding</keyword>
<proteinExistence type="predicted"/>
<gene>
    <name evidence="8" type="ORF">GPX89_26350</name>
</gene>
<dbReference type="GO" id="GO:0046872">
    <property type="term" value="F:metal ion binding"/>
    <property type="evidence" value="ECO:0007669"/>
    <property type="project" value="UniProtKB-KW"/>
</dbReference>
<dbReference type="Gene3D" id="3.90.380.10">
    <property type="entry name" value="Naphthalene 1,2-dioxygenase Alpha Subunit, Chain A, domain 1"/>
    <property type="match status" value="1"/>
</dbReference>
<feature type="region of interest" description="Disordered" evidence="6">
    <location>
        <begin position="410"/>
        <end position="433"/>
    </location>
</feature>
<dbReference type="SUPFAM" id="SSF50022">
    <property type="entry name" value="ISP domain"/>
    <property type="match status" value="1"/>
</dbReference>
<dbReference type="InterPro" id="IPR050584">
    <property type="entry name" value="Cholesterol_7-desaturase"/>
</dbReference>
<dbReference type="Gene3D" id="2.102.10.10">
    <property type="entry name" value="Rieske [2Fe-2S] iron-sulphur domain"/>
    <property type="match status" value="1"/>
</dbReference>
<protein>
    <submittedName>
        <fullName evidence="8">Rieske 2Fe-2S domain-containing protein</fullName>
    </submittedName>
</protein>
<evidence type="ECO:0000256" key="4">
    <source>
        <dbReference type="ARBA" id="ARBA00023004"/>
    </source>
</evidence>
<dbReference type="Proteomes" id="UP000466794">
    <property type="component" value="Unassembled WGS sequence"/>
</dbReference>
<dbReference type="PANTHER" id="PTHR21266">
    <property type="entry name" value="IRON-SULFUR DOMAIN CONTAINING PROTEIN"/>
    <property type="match status" value="1"/>
</dbReference>
<dbReference type="GO" id="GO:0004497">
    <property type="term" value="F:monooxygenase activity"/>
    <property type="evidence" value="ECO:0007669"/>
    <property type="project" value="UniProtKB-ARBA"/>
</dbReference>
<organism evidence="8 9">
    <name type="scientific">Nocardia terrae</name>
    <dbReference type="NCBI Taxonomy" id="2675851"/>
    <lineage>
        <taxon>Bacteria</taxon>
        <taxon>Bacillati</taxon>
        <taxon>Actinomycetota</taxon>
        <taxon>Actinomycetes</taxon>
        <taxon>Mycobacteriales</taxon>
        <taxon>Nocardiaceae</taxon>
        <taxon>Nocardia</taxon>
    </lineage>
</organism>
<comment type="caution">
    <text evidence="8">The sequence shown here is derived from an EMBL/GenBank/DDBJ whole genome shotgun (WGS) entry which is preliminary data.</text>
</comment>
<evidence type="ECO:0000256" key="2">
    <source>
        <dbReference type="ARBA" id="ARBA00022723"/>
    </source>
</evidence>
<dbReference type="SUPFAM" id="SSF55961">
    <property type="entry name" value="Bet v1-like"/>
    <property type="match status" value="1"/>
</dbReference>
<evidence type="ECO:0000256" key="6">
    <source>
        <dbReference type="SAM" id="MobiDB-lite"/>
    </source>
</evidence>